<organism evidence="2 3">
    <name type="scientific">Stereocaulon virgatum</name>
    <dbReference type="NCBI Taxonomy" id="373712"/>
    <lineage>
        <taxon>Eukaryota</taxon>
        <taxon>Fungi</taxon>
        <taxon>Dikarya</taxon>
        <taxon>Ascomycota</taxon>
        <taxon>Pezizomycotina</taxon>
        <taxon>Lecanoromycetes</taxon>
        <taxon>OSLEUM clade</taxon>
        <taxon>Lecanoromycetidae</taxon>
        <taxon>Lecanorales</taxon>
        <taxon>Lecanorineae</taxon>
        <taxon>Stereocaulaceae</taxon>
        <taxon>Stereocaulon</taxon>
    </lineage>
</organism>
<proteinExistence type="predicted"/>
<gene>
    <name evidence="2" type="ORF">N7G274_007201</name>
</gene>
<protein>
    <submittedName>
        <fullName evidence="2">Uncharacterized protein</fullName>
    </submittedName>
</protein>
<feature type="region of interest" description="Disordered" evidence="1">
    <location>
        <begin position="1"/>
        <end position="27"/>
    </location>
</feature>
<reference evidence="2 3" key="1">
    <citation type="submission" date="2024-09" db="EMBL/GenBank/DDBJ databases">
        <title>Rethinking Asexuality: The Enigmatic Case of Functional Sexual Genes in Lepraria (Stereocaulaceae).</title>
        <authorList>
            <person name="Doellman M."/>
            <person name="Sun Y."/>
            <person name="Barcenas-Pena A."/>
            <person name="Lumbsch H.T."/>
            <person name="Grewe F."/>
        </authorList>
    </citation>
    <scope>NUCLEOTIDE SEQUENCE [LARGE SCALE GENOMIC DNA]</scope>
    <source>
        <strain evidence="2 3">Mercado 3170</strain>
    </source>
</reference>
<comment type="caution">
    <text evidence="2">The sequence shown here is derived from an EMBL/GenBank/DDBJ whole genome shotgun (WGS) entry which is preliminary data.</text>
</comment>
<dbReference type="Proteomes" id="UP001590950">
    <property type="component" value="Unassembled WGS sequence"/>
</dbReference>
<dbReference type="EMBL" id="JBEFKJ010000022">
    <property type="protein sequence ID" value="KAL2040298.1"/>
    <property type="molecule type" value="Genomic_DNA"/>
</dbReference>
<feature type="compositionally biased region" description="Low complexity" evidence="1">
    <location>
        <begin position="18"/>
        <end position="27"/>
    </location>
</feature>
<evidence type="ECO:0000256" key="1">
    <source>
        <dbReference type="SAM" id="MobiDB-lite"/>
    </source>
</evidence>
<evidence type="ECO:0000313" key="3">
    <source>
        <dbReference type="Proteomes" id="UP001590950"/>
    </source>
</evidence>
<name>A0ABR4AAB9_9LECA</name>
<accession>A0ABR4AAB9</accession>
<evidence type="ECO:0000313" key="2">
    <source>
        <dbReference type="EMBL" id="KAL2040298.1"/>
    </source>
</evidence>
<keyword evidence="3" id="KW-1185">Reference proteome</keyword>
<sequence>MRKSSPHNLEYSPATLKSSSSIPTTSSLPLRNTELLISAAGPFPRMKWSLDLAIQLTWILAQGARGRMARTILRTPSGRSILSKNYFLTHKQHKHPDERHDVFAKQRPTPKKTPVLQESLKFSLGGLSGV</sequence>